<feature type="transmembrane region" description="Helical" evidence="1">
    <location>
        <begin position="395"/>
        <end position="411"/>
    </location>
</feature>
<comment type="caution">
    <text evidence="2">The sequence shown here is derived from an EMBL/GenBank/DDBJ whole genome shotgun (WGS) entry which is preliminary data.</text>
</comment>
<dbReference type="STRING" id="1279009.ADICEAN_01886"/>
<keyword evidence="1" id="KW-1133">Transmembrane helix</keyword>
<feature type="transmembrane region" description="Helical" evidence="1">
    <location>
        <begin position="417"/>
        <end position="434"/>
    </location>
</feature>
<accession>M7NWZ3</accession>
<reference evidence="2 3" key="1">
    <citation type="journal article" date="2013" name="Genome Announc.">
        <title>Draft Genome Sequence of Cesiribacter andamanensis Strain AMV16T, Isolated from a Soil Sample from a Mud Volcano in the Andaman Islands, India.</title>
        <authorList>
            <person name="Shivaji S."/>
            <person name="Ara S."/>
            <person name="Begum Z."/>
            <person name="Srinivas T.N."/>
            <person name="Singh A."/>
            <person name="Kumar Pinnaka A."/>
        </authorList>
    </citation>
    <scope>NUCLEOTIDE SEQUENCE [LARGE SCALE GENOMIC DNA]</scope>
    <source>
        <strain evidence="2 3">AMV16</strain>
    </source>
</reference>
<feature type="transmembrane region" description="Helical" evidence="1">
    <location>
        <begin position="359"/>
        <end position="383"/>
    </location>
</feature>
<feature type="transmembrane region" description="Helical" evidence="1">
    <location>
        <begin position="31"/>
        <end position="50"/>
    </location>
</feature>
<protein>
    <submittedName>
        <fullName evidence="2">Lipid A core-O-antigen ligase</fullName>
    </submittedName>
</protein>
<dbReference type="AlphaFoldDB" id="M7NWZ3"/>
<feature type="transmembrane region" description="Helical" evidence="1">
    <location>
        <begin position="120"/>
        <end position="138"/>
    </location>
</feature>
<keyword evidence="2" id="KW-0436">Ligase</keyword>
<proteinExistence type="predicted"/>
<keyword evidence="1" id="KW-0472">Membrane</keyword>
<evidence type="ECO:0000313" key="2">
    <source>
        <dbReference type="EMBL" id="EMR02979.1"/>
    </source>
</evidence>
<feature type="transmembrane region" description="Helical" evidence="1">
    <location>
        <begin position="256"/>
        <end position="277"/>
    </location>
</feature>
<evidence type="ECO:0000313" key="3">
    <source>
        <dbReference type="Proteomes" id="UP000011910"/>
    </source>
</evidence>
<feature type="transmembrane region" description="Helical" evidence="1">
    <location>
        <begin position="62"/>
        <end position="85"/>
    </location>
</feature>
<keyword evidence="1" id="KW-0812">Transmembrane</keyword>
<organism evidence="2 3">
    <name type="scientific">Cesiribacter andamanensis AMV16</name>
    <dbReference type="NCBI Taxonomy" id="1279009"/>
    <lineage>
        <taxon>Bacteria</taxon>
        <taxon>Pseudomonadati</taxon>
        <taxon>Bacteroidota</taxon>
        <taxon>Cytophagia</taxon>
        <taxon>Cytophagales</taxon>
        <taxon>Cesiribacteraceae</taxon>
        <taxon>Cesiribacter</taxon>
    </lineage>
</organism>
<feature type="transmembrane region" description="Helical" evidence="1">
    <location>
        <begin position="7"/>
        <end position="25"/>
    </location>
</feature>
<name>M7NWZ3_9BACT</name>
<sequence length="441" mass="50141">MILTRATVVKWIYYLLLTIPLSFKFEPLNGLIFYPQEFLLPVLLLLYLILNKFKLNYAAHLQPYYFLLAALGVILLSSSVHLYFYPESTGFFKTVKYLLYVFCIVAIADYDGFDRFLVQFNKIAFWVIVLSLMGFLYSKHSSGLSWGSFMQRATWKAELMPSGFSNLIYNFSSGSFVRYTGNHGIYGTYLVLIYLLNIGSIFSESIQTTRLNYVLLGLVLINLGLLTAREALLVFVVLNMLALFLYFTTTRFKLKHLVGSMMAIAAAVCLLVVLWNLDVNIVLINKLKYTMASYEHSGGEANISARTGVWMLTLYSFAMTPWRLLTGYGFNRESYIAALEKTNAFFDLHLTFAGVPESYFFTLLAYGGVLALLFGVFYFLIMFYQLRTPAIRKTLFGRLLFCFMIGVLLSNNTGASVLADLLITQLALAYMFIVNHAKKLA</sequence>
<dbReference type="EMBL" id="AODQ01000039">
    <property type="protein sequence ID" value="EMR02979.1"/>
    <property type="molecule type" value="Genomic_DNA"/>
</dbReference>
<feature type="transmembrane region" description="Helical" evidence="1">
    <location>
        <begin position="97"/>
        <end position="113"/>
    </location>
</feature>
<feature type="transmembrane region" description="Helical" evidence="1">
    <location>
        <begin position="232"/>
        <end position="249"/>
    </location>
</feature>
<dbReference type="eggNOG" id="ENOG5034B6Y">
    <property type="taxonomic scope" value="Bacteria"/>
</dbReference>
<evidence type="ECO:0000256" key="1">
    <source>
        <dbReference type="SAM" id="Phobius"/>
    </source>
</evidence>
<dbReference type="GO" id="GO:0016874">
    <property type="term" value="F:ligase activity"/>
    <property type="evidence" value="ECO:0007669"/>
    <property type="project" value="UniProtKB-KW"/>
</dbReference>
<gene>
    <name evidence="2" type="ORF">ADICEAN_01886</name>
</gene>
<feature type="transmembrane region" description="Helical" evidence="1">
    <location>
        <begin position="184"/>
        <end position="203"/>
    </location>
</feature>
<dbReference type="Proteomes" id="UP000011910">
    <property type="component" value="Unassembled WGS sequence"/>
</dbReference>
<keyword evidence="3" id="KW-1185">Reference proteome</keyword>